<dbReference type="GO" id="GO:0032153">
    <property type="term" value="C:cell division site"/>
    <property type="evidence" value="ECO:0007669"/>
    <property type="project" value="UniProtKB-UniRule"/>
</dbReference>
<reference evidence="9 10" key="1">
    <citation type="submission" date="2018-04" db="EMBL/GenBank/DDBJ databases">
        <title>Paenibacillus taichungensis Genome sequencing and assembly.</title>
        <authorList>
            <person name="Xu J."/>
            <person name="Rensing C."/>
            <person name="Mazhar H.S."/>
        </authorList>
    </citation>
    <scope>NUCLEOTIDE SEQUENCE [LARGE SCALE GENOMIC DNA]</scope>
    <source>
        <strain evidence="9 10">NC1</strain>
    </source>
</reference>
<evidence type="ECO:0000313" key="9">
    <source>
        <dbReference type="EMBL" id="RAW14351.1"/>
    </source>
</evidence>
<gene>
    <name evidence="5 9" type="primary">ftsA</name>
    <name evidence="9" type="ORF">DC345_15405</name>
</gene>
<dbReference type="CDD" id="cd24048">
    <property type="entry name" value="ASKHA_NBD_FtsA"/>
    <property type="match status" value="1"/>
</dbReference>
<evidence type="ECO:0000256" key="7">
    <source>
        <dbReference type="SAM" id="MobiDB-lite"/>
    </source>
</evidence>
<evidence type="ECO:0000256" key="1">
    <source>
        <dbReference type="ARBA" id="ARBA00022475"/>
    </source>
</evidence>
<sequence length="428" mass="46035">MSNNDIIVSLDIGTSKIRAIIGEMNNGTFNIIGVGSADSEGIRKGVIVDIDQTVQSIRNAVDHAERMVGIQISEVYVGISGNHIGLMSSHGVVAVSNEDREIGEEDMERVLKAAEVIAVPPEREIIDVVAKQYVVDGLEGIQDPRGMIGVRLEVEATIITGAKTAIHNLLRCVEKAGLKVSDLVLMSLGAGQLALSKDEKTMGSVLVDIGAGATTIAIFEEDSLVATSTLPIGGEFVTNDIAYGLRTLTDQAEKVKLKYGCAWLDDAAADVMFKVTRIGSNVDKEFSQEDLAAIIEPRVQEIFQMISQEVKRLGYNDLPGGYILTGGTVSMPGVLQVAQHELVASVRVAVPDYIGVRDPGYTSGVGILHSVIRSLRIRPSINNGGGNNNNNNNNNKKPTNRPKPNTAQESEQKPGLFERLKNMFSEFI</sequence>
<dbReference type="InterPro" id="IPR043129">
    <property type="entry name" value="ATPase_NBD"/>
</dbReference>
<dbReference type="PANTHER" id="PTHR32432">
    <property type="entry name" value="CELL DIVISION PROTEIN FTSA-RELATED"/>
    <property type="match status" value="1"/>
</dbReference>
<evidence type="ECO:0000256" key="2">
    <source>
        <dbReference type="ARBA" id="ARBA00022618"/>
    </source>
</evidence>
<comment type="subcellular location">
    <subcellularLocation>
        <location evidence="5">Cell membrane</location>
        <topology evidence="5">Peripheral membrane protein</topology>
        <orientation evidence="5">Cytoplasmic side</orientation>
    </subcellularLocation>
    <text evidence="5">Localizes to the Z ring in an FtsZ-dependent manner. Targeted to the membrane through a conserved C-terminal amphipathic helix.</text>
</comment>
<dbReference type="FunFam" id="3.30.1490.110:FF:000003">
    <property type="entry name" value="Cell division protein FtsA"/>
    <property type="match status" value="1"/>
</dbReference>
<protein>
    <recommendedName>
        <fullName evidence="5 6">Cell division protein FtsA</fullName>
    </recommendedName>
</protein>
<comment type="similarity">
    <text evidence="5 6">Belongs to the FtsA/MreB family.</text>
</comment>
<dbReference type="NCBIfam" id="TIGR01174">
    <property type="entry name" value="ftsA"/>
    <property type="match status" value="1"/>
</dbReference>
<dbReference type="Gene3D" id="3.30.1490.110">
    <property type="match status" value="1"/>
</dbReference>
<proteinExistence type="inferred from homology"/>
<name>A0A329QR00_9BACL</name>
<dbReference type="AlphaFoldDB" id="A0A329QR00"/>
<evidence type="ECO:0000256" key="5">
    <source>
        <dbReference type="HAMAP-Rule" id="MF_02033"/>
    </source>
</evidence>
<dbReference type="SUPFAM" id="SSF53067">
    <property type="entry name" value="Actin-like ATPase domain"/>
    <property type="match status" value="2"/>
</dbReference>
<evidence type="ECO:0000259" key="8">
    <source>
        <dbReference type="SMART" id="SM00842"/>
    </source>
</evidence>
<comment type="caution">
    <text evidence="9">The sequence shown here is derived from an EMBL/GenBank/DDBJ whole genome shotgun (WGS) entry which is preliminary data.</text>
</comment>
<evidence type="ECO:0000256" key="4">
    <source>
        <dbReference type="ARBA" id="ARBA00023306"/>
    </source>
</evidence>
<dbReference type="PIRSF" id="PIRSF003101">
    <property type="entry name" value="FtsA"/>
    <property type="match status" value="1"/>
</dbReference>
<dbReference type="InterPro" id="IPR003494">
    <property type="entry name" value="SHS2_FtsA"/>
</dbReference>
<keyword evidence="1 5" id="KW-1003">Cell membrane</keyword>
<dbReference type="GO" id="GO:0043093">
    <property type="term" value="P:FtsZ-dependent cytokinesis"/>
    <property type="evidence" value="ECO:0007669"/>
    <property type="project" value="UniProtKB-UniRule"/>
</dbReference>
<evidence type="ECO:0000256" key="6">
    <source>
        <dbReference type="PIRNR" id="PIRNR003101"/>
    </source>
</evidence>
<feature type="domain" description="SHS2" evidence="8">
    <location>
        <begin position="7"/>
        <end position="194"/>
    </location>
</feature>
<evidence type="ECO:0000256" key="3">
    <source>
        <dbReference type="ARBA" id="ARBA00023136"/>
    </source>
</evidence>
<feature type="region of interest" description="Disordered" evidence="7">
    <location>
        <begin position="379"/>
        <end position="415"/>
    </location>
</feature>
<dbReference type="Proteomes" id="UP000250642">
    <property type="component" value="Unassembled WGS sequence"/>
</dbReference>
<keyword evidence="4 5" id="KW-0131">Cell cycle</keyword>
<dbReference type="PANTHER" id="PTHR32432:SF4">
    <property type="entry name" value="CELL DIVISION PROTEIN FTSA"/>
    <property type="match status" value="1"/>
</dbReference>
<dbReference type="RefSeq" id="WP_113053854.1">
    <property type="nucleotide sequence ID" value="NZ_CP175536.1"/>
</dbReference>
<accession>A0A329QR00</accession>
<dbReference type="Gene3D" id="3.30.420.40">
    <property type="match status" value="2"/>
</dbReference>
<dbReference type="HAMAP" id="MF_02033">
    <property type="entry name" value="FtsA"/>
    <property type="match status" value="1"/>
</dbReference>
<dbReference type="SMART" id="SM00842">
    <property type="entry name" value="FtsA"/>
    <property type="match status" value="1"/>
</dbReference>
<dbReference type="EMBL" id="QEVW01000009">
    <property type="protein sequence ID" value="RAW14351.1"/>
    <property type="molecule type" value="Genomic_DNA"/>
</dbReference>
<dbReference type="Pfam" id="PF02491">
    <property type="entry name" value="SHS2_FTSA"/>
    <property type="match status" value="1"/>
</dbReference>
<keyword evidence="3 5" id="KW-0472">Membrane</keyword>
<comment type="subunit">
    <text evidence="5">Self-interacts. Interacts with FtsZ.</text>
</comment>
<feature type="compositionally biased region" description="Low complexity" evidence="7">
    <location>
        <begin position="388"/>
        <end position="405"/>
    </location>
</feature>
<dbReference type="InterPro" id="IPR050696">
    <property type="entry name" value="FtsA/MreB"/>
</dbReference>
<dbReference type="GO" id="GO:0009898">
    <property type="term" value="C:cytoplasmic side of plasma membrane"/>
    <property type="evidence" value="ECO:0007669"/>
    <property type="project" value="UniProtKB-UniRule"/>
</dbReference>
<comment type="function">
    <text evidence="5 6">Cell division protein that is involved in the assembly of the Z ring. May serve as a membrane anchor for the Z ring.</text>
</comment>
<keyword evidence="2 5" id="KW-0132">Cell division</keyword>
<evidence type="ECO:0000313" key="10">
    <source>
        <dbReference type="Proteomes" id="UP000250642"/>
    </source>
</evidence>
<dbReference type="InterPro" id="IPR020823">
    <property type="entry name" value="Cell_div_FtsA"/>
</dbReference>
<dbReference type="Pfam" id="PF14450">
    <property type="entry name" value="FtsA"/>
    <property type="match status" value="1"/>
</dbReference>
<organism evidence="9 10">
    <name type="scientific">Paenibacillus taichungensis</name>
    <dbReference type="NCBI Taxonomy" id="484184"/>
    <lineage>
        <taxon>Bacteria</taxon>
        <taxon>Bacillati</taxon>
        <taxon>Bacillota</taxon>
        <taxon>Bacilli</taxon>
        <taxon>Bacillales</taxon>
        <taxon>Paenibacillaceae</taxon>
        <taxon>Paenibacillus</taxon>
    </lineage>
</organism>